<evidence type="ECO:0000313" key="3">
    <source>
        <dbReference type="Proteomes" id="UP000259602"/>
    </source>
</evidence>
<protein>
    <submittedName>
        <fullName evidence="2">Uncharacterized protein</fullName>
    </submittedName>
</protein>
<sequence>MDQLKQTLIKVKETLIQRKFEVILIVFTLFLFWNARETFKLLFIPETTYEKLKPVDRSIERDRFTCYQNRIPQEVIDFCDSQIPEGIRVGGRK</sequence>
<dbReference type="KEGG" id="vg:55605514"/>
<keyword evidence="1" id="KW-0812">Transmembrane</keyword>
<dbReference type="Proteomes" id="UP000259602">
    <property type="component" value="Segment"/>
</dbReference>
<proteinExistence type="predicted"/>
<keyword evidence="1" id="KW-0472">Membrane</keyword>
<evidence type="ECO:0000256" key="1">
    <source>
        <dbReference type="SAM" id="Phobius"/>
    </source>
</evidence>
<dbReference type="EMBL" id="MF974396">
    <property type="protein sequence ID" value="ATN94944.1"/>
    <property type="molecule type" value="Genomic_DNA"/>
</dbReference>
<dbReference type="GeneID" id="55605514"/>
<reference evidence="2 3" key="1">
    <citation type="journal article" date="2018" name="Sci. Rep.">
        <title>Characterization of LE3 and LE4, the only lytic phages known to infect the spirochete Leptospira.</title>
        <authorList>
            <person name="Schiettekatte O."/>
            <person name="Vincent A.T."/>
            <person name="Malosse C."/>
            <person name="Lechat P."/>
            <person name="Chamot-Rooke J."/>
            <person name="Veyrier F.J."/>
            <person name="Picardeau M."/>
            <person name="Bourhy P."/>
        </authorList>
    </citation>
    <scope>NUCLEOTIDE SEQUENCE [LARGE SCALE GENOMIC DNA]</scope>
</reference>
<organism evidence="2 3">
    <name type="scientific">Leptospira phage LE3</name>
    <dbReference type="NCBI Taxonomy" id="2041382"/>
    <lineage>
        <taxon>Viruses</taxon>
        <taxon>Duplodnaviria</taxon>
        <taxon>Heunggongvirae</taxon>
        <taxon>Uroviricota</taxon>
        <taxon>Caudoviricetes</taxon>
        <taxon>Nylescharonvirus</taxon>
        <taxon>Nylescharonvirus LE3</taxon>
    </lineage>
</organism>
<feature type="transmembrane region" description="Helical" evidence="1">
    <location>
        <begin position="20"/>
        <end position="36"/>
    </location>
</feature>
<keyword evidence="1" id="KW-1133">Transmembrane helix</keyword>
<keyword evidence="3" id="KW-1185">Reference proteome</keyword>
<accession>A0A343LE34</accession>
<evidence type="ECO:0000313" key="2">
    <source>
        <dbReference type="EMBL" id="ATN94944.1"/>
    </source>
</evidence>
<dbReference type="RefSeq" id="YP_009835442.1">
    <property type="nucleotide sequence ID" value="NC_048678.1"/>
</dbReference>
<name>A0A343LE34_9CAUD</name>